<keyword evidence="3" id="KW-1185">Reference proteome</keyword>
<evidence type="ECO:0000313" key="2">
    <source>
        <dbReference type="EMBL" id="PQD97087.1"/>
    </source>
</evidence>
<accession>A0A2S7N4Y4</accession>
<keyword evidence="1" id="KW-0812">Transmembrane</keyword>
<evidence type="ECO:0000256" key="1">
    <source>
        <dbReference type="SAM" id="Phobius"/>
    </source>
</evidence>
<dbReference type="Proteomes" id="UP000239663">
    <property type="component" value="Unassembled WGS sequence"/>
</dbReference>
<dbReference type="AlphaFoldDB" id="A0A2S7N4Y4"/>
<organism evidence="2 3">
    <name type="scientific">Pradoshia eiseniae</name>
    <dbReference type="NCBI Taxonomy" id="2064768"/>
    <lineage>
        <taxon>Bacteria</taxon>
        <taxon>Bacillati</taxon>
        <taxon>Bacillota</taxon>
        <taxon>Bacilli</taxon>
        <taxon>Bacillales</taxon>
        <taxon>Bacillaceae</taxon>
        <taxon>Pradoshia</taxon>
    </lineage>
</organism>
<gene>
    <name evidence="2" type="ORF">CYL18_04220</name>
</gene>
<keyword evidence="1" id="KW-0472">Membrane</keyword>
<protein>
    <submittedName>
        <fullName evidence="2">Uncharacterized protein</fullName>
    </submittedName>
</protein>
<feature type="transmembrane region" description="Helical" evidence="1">
    <location>
        <begin position="99"/>
        <end position="123"/>
    </location>
</feature>
<feature type="transmembrane region" description="Helical" evidence="1">
    <location>
        <begin position="12"/>
        <end position="31"/>
    </location>
</feature>
<dbReference type="RefSeq" id="WP_104848182.1">
    <property type="nucleotide sequence ID" value="NZ_PKOZ01000001.1"/>
</dbReference>
<feature type="transmembrane region" description="Helical" evidence="1">
    <location>
        <begin position="68"/>
        <end position="87"/>
    </location>
</feature>
<feature type="transmembrane region" description="Helical" evidence="1">
    <location>
        <begin position="43"/>
        <end position="62"/>
    </location>
</feature>
<comment type="caution">
    <text evidence="2">The sequence shown here is derived from an EMBL/GenBank/DDBJ whole genome shotgun (WGS) entry which is preliminary data.</text>
</comment>
<keyword evidence="1" id="KW-1133">Transmembrane helix</keyword>
<sequence>MDGITLWDAIHFYYLLFSPLLTTILLLFWIATTMKSNAKGKSIVFTIIVLQFAYSILFFTLLGLESNIAIALLCIIPLISIILLYPWTFGRKKTSKGRVFVILVFIVQVILVILTFILSLIAYR</sequence>
<reference evidence="2 3" key="1">
    <citation type="submission" date="2017-12" db="EMBL/GenBank/DDBJ databases">
        <title>Taxonomic description and draft genome of Pradoshia cofamensis Gen. nov., sp. nov., a thermotolerant bacillale isolated from anterior gut of earthworm Eisenia fetida.</title>
        <authorList>
            <person name="Saha T."/>
            <person name="Chakraborty R."/>
        </authorList>
    </citation>
    <scope>NUCLEOTIDE SEQUENCE [LARGE SCALE GENOMIC DNA]</scope>
    <source>
        <strain evidence="2 3">EAG3</strain>
    </source>
</reference>
<evidence type="ECO:0000313" key="3">
    <source>
        <dbReference type="Proteomes" id="UP000239663"/>
    </source>
</evidence>
<name>A0A2S7N4Y4_9BACI</name>
<proteinExistence type="predicted"/>
<dbReference type="EMBL" id="PKOZ01000001">
    <property type="protein sequence ID" value="PQD97087.1"/>
    <property type="molecule type" value="Genomic_DNA"/>
</dbReference>